<comment type="caution">
    <text evidence="1">The sequence shown here is derived from an EMBL/GenBank/DDBJ whole genome shotgun (WGS) entry which is preliminary data.</text>
</comment>
<gene>
    <name evidence="1" type="ORF">M569_03073</name>
</gene>
<evidence type="ECO:0000313" key="1">
    <source>
        <dbReference type="EMBL" id="EPS71688.1"/>
    </source>
</evidence>
<dbReference type="PANTHER" id="PTHR34683:SF2">
    <property type="entry name" value="EXPRESSED PROTEIN"/>
    <property type="match status" value="1"/>
</dbReference>
<reference evidence="1 2" key="1">
    <citation type="journal article" date="2013" name="BMC Genomics">
        <title>The miniature genome of a carnivorous plant Genlisea aurea contains a low number of genes and short non-coding sequences.</title>
        <authorList>
            <person name="Leushkin E.V."/>
            <person name="Sutormin R.A."/>
            <person name="Nabieva E.R."/>
            <person name="Penin A.A."/>
            <person name="Kondrashov A.S."/>
            <person name="Logacheva M.D."/>
        </authorList>
    </citation>
    <scope>NUCLEOTIDE SEQUENCE [LARGE SCALE GENOMIC DNA]</scope>
</reference>
<evidence type="ECO:0000313" key="2">
    <source>
        <dbReference type="Proteomes" id="UP000015453"/>
    </source>
</evidence>
<dbReference type="EMBL" id="AUSU01001144">
    <property type="protein sequence ID" value="EPS71688.1"/>
    <property type="molecule type" value="Genomic_DNA"/>
</dbReference>
<dbReference type="PANTHER" id="PTHR34683">
    <property type="entry name" value="EXPRESSED PROTEIN-RELATED"/>
    <property type="match status" value="1"/>
</dbReference>
<dbReference type="OrthoDB" id="1936495at2759"/>
<dbReference type="AlphaFoldDB" id="S8E761"/>
<proteinExistence type="predicted"/>
<dbReference type="Proteomes" id="UP000015453">
    <property type="component" value="Unassembled WGS sequence"/>
</dbReference>
<sequence length="71" mass="7595">MKASGSVVAAASVTAAVSSFVAKFPSHRHGEDNFASKLEDNSASNRALNSEKFAPKFDGLRFIETLITAHR</sequence>
<name>S8E761_9LAMI</name>
<accession>S8E761</accession>
<protein>
    <submittedName>
        <fullName evidence="1">Uncharacterized protein</fullName>
    </submittedName>
</protein>
<organism evidence="1 2">
    <name type="scientific">Genlisea aurea</name>
    <dbReference type="NCBI Taxonomy" id="192259"/>
    <lineage>
        <taxon>Eukaryota</taxon>
        <taxon>Viridiplantae</taxon>
        <taxon>Streptophyta</taxon>
        <taxon>Embryophyta</taxon>
        <taxon>Tracheophyta</taxon>
        <taxon>Spermatophyta</taxon>
        <taxon>Magnoliopsida</taxon>
        <taxon>eudicotyledons</taxon>
        <taxon>Gunneridae</taxon>
        <taxon>Pentapetalae</taxon>
        <taxon>asterids</taxon>
        <taxon>lamiids</taxon>
        <taxon>Lamiales</taxon>
        <taxon>Lentibulariaceae</taxon>
        <taxon>Genlisea</taxon>
    </lineage>
</organism>
<keyword evidence="2" id="KW-1185">Reference proteome</keyword>